<name>A0ABY6Z5H5_9BACL</name>
<evidence type="ECO:0000259" key="2">
    <source>
        <dbReference type="Pfam" id="PF12728"/>
    </source>
</evidence>
<sequence>MLYTTDQAFDILKENGITSSRQQITKWIRQGKLKAIPFEKNKPQIGYRISHEELRKFIENKKTTREDLLKRVEELEAEVLMLKQQLEDLTKAKKRGRPRKDAGAHATNG</sequence>
<evidence type="ECO:0000313" key="4">
    <source>
        <dbReference type="Proteomes" id="UP001164803"/>
    </source>
</evidence>
<dbReference type="EMBL" id="CP104064">
    <property type="protein sequence ID" value="WAH38115.1"/>
    <property type="molecule type" value="Genomic_DNA"/>
</dbReference>
<dbReference type="InterPro" id="IPR041657">
    <property type="entry name" value="HTH_17"/>
</dbReference>
<dbReference type="Proteomes" id="UP001164803">
    <property type="component" value="Chromosome"/>
</dbReference>
<proteinExistence type="predicted"/>
<evidence type="ECO:0000256" key="1">
    <source>
        <dbReference type="SAM" id="MobiDB-lite"/>
    </source>
</evidence>
<gene>
    <name evidence="3" type="ORF">NZD86_06400</name>
</gene>
<keyword evidence="4" id="KW-1185">Reference proteome</keyword>
<organism evidence="3 4">
    <name type="scientific">Alicyclobacillus dauci</name>
    <dbReference type="NCBI Taxonomy" id="1475485"/>
    <lineage>
        <taxon>Bacteria</taxon>
        <taxon>Bacillati</taxon>
        <taxon>Bacillota</taxon>
        <taxon>Bacilli</taxon>
        <taxon>Bacillales</taxon>
        <taxon>Alicyclobacillaceae</taxon>
        <taxon>Alicyclobacillus</taxon>
    </lineage>
</organism>
<evidence type="ECO:0000313" key="3">
    <source>
        <dbReference type="EMBL" id="WAH38115.1"/>
    </source>
</evidence>
<dbReference type="Pfam" id="PF12728">
    <property type="entry name" value="HTH_17"/>
    <property type="match status" value="1"/>
</dbReference>
<dbReference type="RefSeq" id="WP_268045673.1">
    <property type="nucleotide sequence ID" value="NZ_CP104064.1"/>
</dbReference>
<feature type="region of interest" description="Disordered" evidence="1">
    <location>
        <begin position="90"/>
        <end position="109"/>
    </location>
</feature>
<reference evidence="3" key="1">
    <citation type="submission" date="2022-08" db="EMBL/GenBank/DDBJ databases">
        <title>Alicyclobacillus dauci DSM2870, complete genome.</title>
        <authorList>
            <person name="Wang Q."/>
            <person name="Cai R."/>
            <person name="Wang Z."/>
        </authorList>
    </citation>
    <scope>NUCLEOTIDE SEQUENCE</scope>
    <source>
        <strain evidence="3">DSM 28700</strain>
    </source>
</reference>
<accession>A0ABY6Z5H5</accession>
<protein>
    <submittedName>
        <fullName evidence="3">Helix-turn-helix domain-containing protein</fullName>
    </submittedName>
</protein>
<feature type="domain" description="Helix-turn-helix" evidence="2">
    <location>
        <begin position="2"/>
        <end position="61"/>
    </location>
</feature>